<dbReference type="RefSeq" id="WP_013253908.1">
    <property type="nucleotide sequence ID" value="NC_014364.1"/>
</dbReference>
<reference evidence="2 3" key="1">
    <citation type="journal article" date="2010" name="Stand. Genomic Sci.">
        <title>Complete genome sequence of Spirochaeta smaragdinae type strain (SEBR 4228).</title>
        <authorList>
            <person name="Mavromatis K."/>
            <person name="Yasawong M."/>
            <person name="Chertkov O."/>
            <person name="Lapidus A."/>
            <person name="Lucas S."/>
            <person name="Nolan M."/>
            <person name="Del Rio T.G."/>
            <person name="Tice H."/>
            <person name="Cheng J.F."/>
            <person name="Pitluck S."/>
            <person name="Liolios K."/>
            <person name="Ivanova N."/>
            <person name="Tapia R."/>
            <person name="Han C."/>
            <person name="Bruce D."/>
            <person name="Goodwin L."/>
            <person name="Pati A."/>
            <person name="Chen A."/>
            <person name="Palaniappan K."/>
            <person name="Land M."/>
            <person name="Hauser L."/>
            <person name="Chang Y.J."/>
            <person name="Jeffries C.D."/>
            <person name="Detter J.C."/>
            <person name="Rohde M."/>
            <person name="Brambilla E."/>
            <person name="Spring S."/>
            <person name="Goker M."/>
            <person name="Sikorski J."/>
            <person name="Woyke T."/>
            <person name="Bristow J."/>
            <person name="Eisen J.A."/>
            <person name="Markowitz V."/>
            <person name="Hugenholtz P."/>
            <person name="Klenk H.P."/>
            <person name="Kyrpides N.C."/>
        </authorList>
    </citation>
    <scope>NUCLEOTIDE SEQUENCE [LARGE SCALE GENOMIC DNA]</scope>
    <source>
        <strain evidence="3">DSM 11293 / JCM 15392 / SEBR 4228</strain>
    </source>
</reference>
<dbReference type="OrthoDB" id="360115at2"/>
<sequence>MESRKEIIVDGSHKLFDRKGTFHKEFPSDYRQVRFFSMLIAQKAPPEIREINLLEQQISELIKNAVRHGNKKDPSKHVRVWASFSEHHAHVIVEDEGAGFQNLESWNEFNRRRNQCFREHNYEELEKYFSYRTSESEDNDGGNALFAALEYWDGGVVFNEKRNTVAVYKHFDNTRRPGISREE</sequence>
<evidence type="ECO:0000313" key="3">
    <source>
        <dbReference type="Proteomes" id="UP000002318"/>
    </source>
</evidence>
<evidence type="ECO:0000313" key="2">
    <source>
        <dbReference type="EMBL" id="ADK80444.1"/>
    </source>
</evidence>
<dbReference type="Pfam" id="PF13581">
    <property type="entry name" value="HATPase_c_2"/>
    <property type="match status" value="1"/>
</dbReference>
<protein>
    <submittedName>
        <fullName evidence="2">Anti-sigma regulatory factor, serine/threonine protein kinase</fullName>
    </submittedName>
</protein>
<feature type="domain" description="Histidine kinase/HSP90-like ATPase" evidence="1">
    <location>
        <begin position="30"/>
        <end position="103"/>
    </location>
</feature>
<dbReference type="AlphaFoldDB" id="E1R422"/>
<evidence type="ECO:0000259" key="1">
    <source>
        <dbReference type="Pfam" id="PF13581"/>
    </source>
</evidence>
<dbReference type="InterPro" id="IPR036890">
    <property type="entry name" value="HATPase_C_sf"/>
</dbReference>
<keyword evidence="3" id="KW-1185">Reference proteome</keyword>
<dbReference type="Proteomes" id="UP000002318">
    <property type="component" value="Chromosome"/>
</dbReference>
<keyword evidence="2" id="KW-0723">Serine/threonine-protein kinase</keyword>
<dbReference type="Gene3D" id="3.30.565.10">
    <property type="entry name" value="Histidine kinase-like ATPase, C-terminal domain"/>
    <property type="match status" value="1"/>
</dbReference>
<dbReference type="STRING" id="573413.Spirs_1317"/>
<organism evidence="2 3">
    <name type="scientific">Sediminispirochaeta smaragdinae (strain DSM 11293 / JCM 15392 / SEBR 4228)</name>
    <name type="common">Spirochaeta smaragdinae</name>
    <dbReference type="NCBI Taxonomy" id="573413"/>
    <lineage>
        <taxon>Bacteria</taxon>
        <taxon>Pseudomonadati</taxon>
        <taxon>Spirochaetota</taxon>
        <taxon>Spirochaetia</taxon>
        <taxon>Spirochaetales</taxon>
        <taxon>Spirochaetaceae</taxon>
        <taxon>Sediminispirochaeta</taxon>
    </lineage>
</organism>
<dbReference type="GO" id="GO:0004674">
    <property type="term" value="F:protein serine/threonine kinase activity"/>
    <property type="evidence" value="ECO:0007669"/>
    <property type="project" value="UniProtKB-KW"/>
</dbReference>
<name>E1R422_SEDSS</name>
<dbReference type="HOGENOM" id="CLU_1453807_0_0_12"/>
<gene>
    <name evidence="2" type="ordered locus">Spirs_1317</name>
</gene>
<dbReference type="InterPro" id="IPR003594">
    <property type="entry name" value="HATPase_dom"/>
</dbReference>
<dbReference type="EMBL" id="CP002116">
    <property type="protein sequence ID" value="ADK80444.1"/>
    <property type="molecule type" value="Genomic_DNA"/>
</dbReference>
<keyword evidence="2" id="KW-0808">Transferase</keyword>
<keyword evidence="2" id="KW-0418">Kinase</keyword>
<dbReference type="eggNOG" id="COG2172">
    <property type="taxonomic scope" value="Bacteria"/>
</dbReference>
<accession>E1R422</accession>
<dbReference type="CDD" id="cd16936">
    <property type="entry name" value="HATPase_RsbW-like"/>
    <property type="match status" value="1"/>
</dbReference>
<proteinExistence type="predicted"/>
<dbReference type="SUPFAM" id="SSF55874">
    <property type="entry name" value="ATPase domain of HSP90 chaperone/DNA topoisomerase II/histidine kinase"/>
    <property type="match status" value="1"/>
</dbReference>
<dbReference type="KEGG" id="ssm:Spirs_1317"/>